<dbReference type="PANTHER" id="PTHR30118">
    <property type="entry name" value="HTH-TYPE TRANSCRIPTIONAL REGULATOR LEUO-RELATED"/>
    <property type="match status" value="1"/>
</dbReference>
<dbReference type="GO" id="GO:0003700">
    <property type="term" value="F:DNA-binding transcription factor activity"/>
    <property type="evidence" value="ECO:0007669"/>
    <property type="project" value="InterPro"/>
</dbReference>
<dbReference type="InterPro" id="IPR005119">
    <property type="entry name" value="LysR_subst-bd"/>
</dbReference>
<reference evidence="6 7" key="1">
    <citation type="journal article" date="2013" name="Genome Announc.">
        <title>Complete Genome Sequence of the Carbazole Degrader Pseudomonas resinovorans Strain CA10 (NBRC 106553).</title>
        <authorList>
            <person name="Shintani M."/>
            <person name="Hosoyama A."/>
            <person name="Ohji S."/>
            <person name="Tsuchikane K."/>
            <person name="Takarada H."/>
            <person name="Yamazoe A."/>
            <person name="Fujita N."/>
            <person name="Nojiri H."/>
        </authorList>
    </citation>
    <scope>NUCLEOTIDE SEQUENCE [LARGE SCALE GENOMIC DNA]</scope>
    <source>
        <strain evidence="6 7">NBRC 106553</strain>
    </source>
</reference>
<dbReference type="EMBL" id="AP013068">
    <property type="protein sequence ID" value="BAN48317.1"/>
    <property type="molecule type" value="Genomic_DNA"/>
</dbReference>
<dbReference type="HOGENOM" id="CLU_039613_39_0_6"/>
<name>S6AEU6_METRE</name>
<dbReference type="InterPro" id="IPR050389">
    <property type="entry name" value="LysR-type_TF"/>
</dbReference>
<evidence type="ECO:0000259" key="5">
    <source>
        <dbReference type="PROSITE" id="PS50931"/>
    </source>
</evidence>
<dbReference type="PANTHER" id="PTHR30118:SF6">
    <property type="entry name" value="HTH-TYPE TRANSCRIPTIONAL REGULATOR LEUO"/>
    <property type="match status" value="1"/>
</dbReference>
<keyword evidence="4" id="KW-0804">Transcription</keyword>
<evidence type="ECO:0000256" key="2">
    <source>
        <dbReference type="ARBA" id="ARBA00023015"/>
    </source>
</evidence>
<dbReference type="Pfam" id="PF00126">
    <property type="entry name" value="HTH_1"/>
    <property type="match status" value="1"/>
</dbReference>
<dbReference type="PRINTS" id="PR00039">
    <property type="entry name" value="HTHLYSR"/>
</dbReference>
<dbReference type="KEGG" id="pre:PCA10_25850"/>
<dbReference type="Pfam" id="PF03466">
    <property type="entry name" value="LysR_substrate"/>
    <property type="match status" value="1"/>
</dbReference>
<gene>
    <name evidence="6" type="ORF">PCA10_25850</name>
</gene>
<evidence type="ECO:0000256" key="4">
    <source>
        <dbReference type="ARBA" id="ARBA00023163"/>
    </source>
</evidence>
<dbReference type="RefSeq" id="WP_016492511.1">
    <property type="nucleotide sequence ID" value="NC_021499.1"/>
</dbReference>
<dbReference type="GO" id="GO:0003677">
    <property type="term" value="F:DNA binding"/>
    <property type="evidence" value="ECO:0007669"/>
    <property type="project" value="UniProtKB-KW"/>
</dbReference>
<dbReference type="InterPro" id="IPR036388">
    <property type="entry name" value="WH-like_DNA-bd_sf"/>
</dbReference>
<dbReference type="InterPro" id="IPR036390">
    <property type="entry name" value="WH_DNA-bd_sf"/>
</dbReference>
<dbReference type="PROSITE" id="PS50931">
    <property type="entry name" value="HTH_LYSR"/>
    <property type="match status" value="1"/>
</dbReference>
<evidence type="ECO:0000256" key="3">
    <source>
        <dbReference type="ARBA" id="ARBA00023125"/>
    </source>
</evidence>
<protein>
    <submittedName>
        <fullName evidence="6">Putative LysR family transcriptional regulator</fullName>
    </submittedName>
</protein>
<accession>S6AEU6</accession>
<dbReference type="AlphaFoldDB" id="S6AEU6"/>
<keyword evidence="7" id="KW-1185">Reference proteome</keyword>
<dbReference type="Gene3D" id="3.40.190.10">
    <property type="entry name" value="Periplasmic binding protein-like II"/>
    <property type="match status" value="2"/>
</dbReference>
<keyword evidence="2" id="KW-0805">Transcription regulation</keyword>
<evidence type="ECO:0000313" key="7">
    <source>
        <dbReference type="Proteomes" id="UP000015503"/>
    </source>
</evidence>
<dbReference type="eggNOG" id="COG0583">
    <property type="taxonomic scope" value="Bacteria"/>
</dbReference>
<organism evidence="6 7">
    <name type="scientific">Metapseudomonas resinovorans NBRC 106553</name>
    <dbReference type="NCBI Taxonomy" id="1245471"/>
    <lineage>
        <taxon>Bacteria</taxon>
        <taxon>Pseudomonadati</taxon>
        <taxon>Pseudomonadota</taxon>
        <taxon>Gammaproteobacteria</taxon>
        <taxon>Pseudomonadales</taxon>
        <taxon>Pseudomonadaceae</taxon>
        <taxon>Metapseudomonas</taxon>
    </lineage>
</organism>
<dbReference type="OrthoDB" id="8720143at2"/>
<proteinExistence type="inferred from homology"/>
<comment type="similarity">
    <text evidence="1">Belongs to the LysR transcriptional regulatory family.</text>
</comment>
<dbReference type="InterPro" id="IPR000847">
    <property type="entry name" value="LysR_HTH_N"/>
</dbReference>
<sequence>MRFHGLDLNLLVVLDALFLERHVTRAATRLHLTQSAVSAALGRLREHFQDPLFVLVGGRMLPTALMQRLQPDIQRVLDSARGIAFANASFEPGEAQRRFRVMASDYVIAVLLPALRQRLAREAPGVDLQLLSLVPQRSSEGGALVDEALEQRHCDLVILPHAHGSERHPREPLFEDDFSVIACADNPSFVDGLTLEHYLAAPHVVRETGAGVQGSMEAEFLASQGLDRRVAVAVEQFGLIPEFVVGGPCLATLHSRLARLYARRFPLRLLAPPLAFPATRQVLQWHAYQDGDPALAWLRGLLLEVAAC</sequence>
<dbReference type="PATRIC" id="fig|1245471.3.peg.2615"/>
<dbReference type="STRING" id="1245471.PCA10_25850"/>
<dbReference type="SUPFAM" id="SSF46785">
    <property type="entry name" value="Winged helix' DNA-binding domain"/>
    <property type="match status" value="1"/>
</dbReference>
<dbReference type="SUPFAM" id="SSF53850">
    <property type="entry name" value="Periplasmic binding protein-like II"/>
    <property type="match status" value="1"/>
</dbReference>
<feature type="domain" description="HTH lysR-type" evidence="5">
    <location>
        <begin position="6"/>
        <end position="63"/>
    </location>
</feature>
<evidence type="ECO:0000313" key="6">
    <source>
        <dbReference type="EMBL" id="BAN48317.1"/>
    </source>
</evidence>
<dbReference type="Proteomes" id="UP000015503">
    <property type="component" value="Chromosome"/>
</dbReference>
<keyword evidence="3" id="KW-0238">DNA-binding</keyword>
<evidence type="ECO:0000256" key="1">
    <source>
        <dbReference type="ARBA" id="ARBA00009437"/>
    </source>
</evidence>
<dbReference type="Gene3D" id="1.10.10.10">
    <property type="entry name" value="Winged helix-like DNA-binding domain superfamily/Winged helix DNA-binding domain"/>
    <property type="match status" value="1"/>
</dbReference>